<evidence type="ECO:0000256" key="5">
    <source>
        <dbReference type="ARBA" id="ARBA00018388"/>
    </source>
</evidence>
<dbReference type="GO" id="GO:0016192">
    <property type="term" value="P:vesicle-mediated transport"/>
    <property type="evidence" value="ECO:0007669"/>
    <property type="project" value="InterPro"/>
</dbReference>
<keyword evidence="12" id="KW-1185">Reference proteome</keyword>
<evidence type="ECO:0000256" key="10">
    <source>
        <dbReference type="RuleBase" id="RU000612"/>
    </source>
</evidence>
<dbReference type="InterPro" id="IPR035482">
    <property type="entry name" value="SIS_PGI_2"/>
</dbReference>
<dbReference type="PANTHER" id="PTHR11469:SF1">
    <property type="entry name" value="GLUCOSE-6-PHOSPHATE ISOMERASE"/>
    <property type="match status" value="1"/>
</dbReference>
<dbReference type="SUPFAM" id="SSF53697">
    <property type="entry name" value="SIS domain"/>
    <property type="match status" value="1"/>
</dbReference>
<dbReference type="STRING" id="2018661.A0A2A2JF40"/>
<dbReference type="PROSITE" id="PS00765">
    <property type="entry name" value="P_GLUCOSE_ISOMERASE_1"/>
    <property type="match status" value="1"/>
</dbReference>
<comment type="catalytic activity">
    <reaction evidence="9 10">
        <text>alpha-D-glucose 6-phosphate = beta-D-fructose 6-phosphate</text>
        <dbReference type="Rhea" id="RHEA:11816"/>
        <dbReference type="ChEBI" id="CHEBI:57634"/>
        <dbReference type="ChEBI" id="CHEBI:58225"/>
        <dbReference type="EC" id="5.3.1.9"/>
    </reaction>
</comment>
<dbReference type="Pfam" id="PF00995">
    <property type="entry name" value="Sec1"/>
    <property type="match status" value="1"/>
</dbReference>
<dbReference type="AlphaFoldDB" id="A0A2A2JF40"/>
<organism evidence="11 12">
    <name type="scientific">Diploscapter pachys</name>
    <dbReference type="NCBI Taxonomy" id="2018661"/>
    <lineage>
        <taxon>Eukaryota</taxon>
        <taxon>Metazoa</taxon>
        <taxon>Ecdysozoa</taxon>
        <taxon>Nematoda</taxon>
        <taxon>Chromadorea</taxon>
        <taxon>Rhabditida</taxon>
        <taxon>Rhabditina</taxon>
        <taxon>Rhabditomorpha</taxon>
        <taxon>Rhabditoidea</taxon>
        <taxon>Rhabditidae</taxon>
        <taxon>Diploscapter</taxon>
    </lineage>
</organism>
<dbReference type="InterPro" id="IPR035476">
    <property type="entry name" value="SIS_PGI_1"/>
</dbReference>
<dbReference type="FunFam" id="1.10.1390.10:FF:000001">
    <property type="entry name" value="Glucose-6-phosphate isomerase"/>
    <property type="match status" value="1"/>
</dbReference>
<dbReference type="Gene3D" id="3.40.50.1910">
    <property type="match status" value="1"/>
</dbReference>
<evidence type="ECO:0000256" key="7">
    <source>
        <dbReference type="ARBA" id="ARBA00023152"/>
    </source>
</evidence>
<dbReference type="PROSITE" id="PS51463">
    <property type="entry name" value="P_GLUCOSE_ISOMERASE_3"/>
    <property type="match status" value="1"/>
</dbReference>
<dbReference type="EC" id="5.3.1.9" evidence="4 10"/>
<evidence type="ECO:0000313" key="11">
    <source>
        <dbReference type="EMBL" id="PAV60122.1"/>
    </source>
</evidence>
<reference evidence="11 12" key="1">
    <citation type="journal article" date="2017" name="Curr. Biol.">
        <title>Genome architecture and evolution of a unichromosomal asexual nematode.</title>
        <authorList>
            <person name="Fradin H."/>
            <person name="Zegar C."/>
            <person name="Gutwein M."/>
            <person name="Lucas J."/>
            <person name="Kovtun M."/>
            <person name="Corcoran D."/>
            <person name="Baugh L.R."/>
            <person name="Kiontke K."/>
            <person name="Gunsalus K."/>
            <person name="Fitch D.H."/>
            <person name="Piano F."/>
        </authorList>
    </citation>
    <scope>NUCLEOTIDE SEQUENCE [LARGE SCALE GENOMIC DNA]</scope>
    <source>
        <strain evidence="11">PF1309</strain>
    </source>
</reference>
<dbReference type="GO" id="GO:0048029">
    <property type="term" value="F:monosaccharide binding"/>
    <property type="evidence" value="ECO:0007669"/>
    <property type="project" value="TreeGrafter"/>
</dbReference>
<dbReference type="CDD" id="cd05015">
    <property type="entry name" value="SIS_PGI_1"/>
    <property type="match status" value="1"/>
</dbReference>
<comment type="caution">
    <text evidence="11">The sequence shown here is derived from an EMBL/GenBank/DDBJ whole genome shotgun (WGS) entry which is preliminary data.</text>
</comment>
<dbReference type="Gene3D" id="3.40.50.10490">
    <property type="entry name" value="Glucose-6-phosphate isomerase like protein, domain 1"/>
    <property type="match status" value="2"/>
</dbReference>
<dbReference type="Gene3D" id="3.90.830.10">
    <property type="entry name" value="Syntaxin Binding Protein 1, Chain A, domain 2"/>
    <property type="match status" value="1"/>
</dbReference>
<dbReference type="PANTHER" id="PTHR11469">
    <property type="entry name" value="GLUCOSE-6-PHOSPHATE ISOMERASE"/>
    <property type="match status" value="1"/>
</dbReference>
<dbReference type="GO" id="GO:0006094">
    <property type="term" value="P:gluconeogenesis"/>
    <property type="evidence" value="ECO:0007669"/>
    <property type="project" value="UniProtKB-KW"/>
</dbReference>
<keyword evidence="8 10" id="KW-0413">Isomerase</keyword>
<evidence type="ECO:0000313" key="12">
    <source>
        <dbReference type="Proteomes" id="UP000218231"/>
    </source>
</evidence>
<dbReference type="OrthoDB" id="10251230at2759"/>
<proteinExistence type="inferred from homology"/>
<dbReference type="EMBL" id="LIAE01010482">
    <property type="protein sequence ID" value="PAV60122.1"/>
    <property type="molecule type" value="Genomic_DNA"/>
</dbReference>
<dbReference type="InterPro" id="IPR043127">
    <property type="entry name" value="Sec-1-like_dom3a"/>
</dbReference>
<dbReference type="Gene3D" id="1.25.40.60">
    <property type="match status" value="1"/>
</dbReference>
<gene>
    <name evidence="11" type="ORF">WR25_25319</name>
</gene>
<protein>
    <recommendedName>
        <fullName evidence="5 10">Glucose-6-phosphate isomerase</fullName>
        <ecNumber evidence="4 10">5.3.1.9</ecNumber>
    </recommendedName>
</protein>
<dbReference type="CDD" id="cd05016">
    <property type="entry name" value="SIS_PGI_2"/>
    <property type="match status" value="1"/>
</dbReference>
<comment type="pathway">
    <text evidence="1 10">Carbohydrate degradation; glycolysis; D-glyceraldehyde 3-phosphate and glycerone phosphate from D-glucose: step 2/4.</text>
</comment>
<dbReference type="PROSITE" id="PS00174">
    <property type="entry name" value="P_GLUCOSE_ISOMERASE_2"/>
    <property type="match status" value="1"/>
</dbReference>
<evidence type="ECO:0000256" key="1">
    <source>
        <dbReference type="ARBA" id="ARBA00004926"/>
    </source>
</evidence>
<dbReference type="InterPro" id="IPR043154">
    <property type="entry name" value="Sec-1-like_dom1"/>
</dbReference>
<dbReference type="NCBIfam" id="NF001211">
    <property type="entry name" value="PRK00179.1"/>
    <property type="match status" value="1"/>
</dbReference>
<dbReference type="Gene3D" id="3.40.50.2060">
    <property type="match status" value="1"/>
</dbReference>
<evidence type="ECO:0000256" key="6">
    <source>
        <dbReference type="ARBA" id="ARBA00022432"/>
    </source>
</evidence>
<keyword evidence="7 10" id="KW-0324">Glycolysis</keyword>
<dbReference type="UniPathway" id="UPA00109">
    <property type="reaction ID" value="UER00181"/>
</dbReference>
<dbReference type="InterPro" id="IPR001672">
    <property type="entry name" value="G6P_Isomerase"/>
</dbReference>
<dbReference type="PRINTS" id="PR00662">
    <property type="entry name" value="G6PISOMERASE"/>
</dbReference>
<dbReference type="SUPFAM" id="SSF56815">
    <property type="entry name" value="Sec1/munc18-like (SM) proteins"/>
    <property type="match status" value="1"/>
</dbReference>
<dbReference type="FunFam" id="3.40.50.10490:FF:000004">
    <property type="entry name" value="Glucose-6-phosphate isomerase"/>
    <property type="match status" value="1"/>
</dbReference>
<dbReference type="Proteomes" id="UP000218231">
    <property type="component" value="Unassembled WGS sequence"/>
</dbReference>
<dbReference type="Pfam" id="PF00342">
    <property type="entry name" value="PGI"/>
    <property type="match status" value="1"/>
</dbReference>
<dbReference type="GO" id="GO:0004347">
    <property type="term" value="F:glucose-6-phosphate isomerase activity"/>
    <property type="evidence" value="ECO:0007669"/>
    <property type="project" value="UniProtKB-EC"/>
</dbReference>
<dbReference type="HAMAP" id="MF_00473">
    <property type="entry name" value="G6P_isomerase"/>
    <property type="match status" value="1"/>
</dbReference>
<dbReference type="GO" id="GO:0051156">
    <property type="term" value="P:glucose 6-phosphate metabolic process"/>
    <property type="evidence" value="ECO:0007669"/>
    <property type="project" value="TreeGrafter"/>
</dbReference>
<evidence type="ECO:0000256" key="9">
    <source>
        <dbReference type="ARBA" id="ARBA00029321"/>
    </source>
</evidence>
<keyword evidence="6 10" id="KW-0312">Gluconeogenesis</keyword>
<evidence type="ECO:0000256" key="3">
    <source>
        <dbReference type="ARBA" id="ARBA00009884"/>
    </source>
</evidence>
<evidence type="ECO:0000256" key="8">
    <source>
        <dbReference type="ARBA" id="ARBA00023235"/>
    </source>
</evidence>
<dbReference type="InterPro" id="IPR018189">
    <property type="entry name" value="Phosphoglucose_isomerase_CS"/>
</dbReference>
<dbReference type="InterPro" id="IPR046348">
    <property type="entry name" value="SIS_dom_sf"/>
</dbReference>
<dbReference type="InterPro" id="IPR036045">
    <property type="entry name" value="Sec1-like_sf"/>
</dbReference>
<name>A0A2A2JF40_9BILA</name>
<comment type="similarity">
    <text evidence="3">Belongs to the STXBP/unc-18/SEC1 family.</text>
</comment>
<comment type="similarity">
    <text evidence="2 10">Belongs to the GPI family.</text>
</comment>
<accession>A0A2A2JF40</accession>
<dbReference type="InterPro" id="IPR027482">
    <property type="entry name" value="Sec1-like_dom2"/>
</dbReference>
<sequence>MDGLHVQLESIRRRQIAALRNMINLGQPVGNSMTNEPVWKVLILDKFGMDIISPLLPVKDLRELGVTLHLLITSHREALTDVPAVYFVSPNDENVELISQDLINAMYDSFYANLISPISRPRLETLAAAAVKGGSLNQVQKVVDQYLNFISLEDDLFVLKRYSDMSPFSYYKINDPTTSEAEMNAMMDSVADALFAVCATMGVVPIIRCRKDNAAELVAKRLDQKLRDNLRDARNNLFAVESVRAGQLHSSRPLLVIADRSADLATMLHHTWTYQALIHDVLEFDQNRISLMDGNSKKKDYDMNTSGNDKLWMKHKGSAFPLVAEAVQEDLEAYRNSEDEIKRLKRAMGMEGNEADEAMTSLLSDTTTKLGNTVTSLPQLLEAKKLIDLHTNVATTLLDHIKQRKLDVLFELEQKLLQHSPLETPLLSSVQELQNNEDILRVLLIDFLCQPSLSRATFDEYVNFLNSKEISSAALQFVYKLRSISQFGSRIAHSSEEHQGAGTKTISMFNKLLSHSSRFVMEGVKNLVPKEHNLPLTRLIDSLVTQPSSSGVDLNKMIGGTMQQQEAEDLCYFDPKLMHGIGGKDAASLRGRQPAAQDVILFVIGGGNYVEYQNLVDYGKRKQLQRVTYGCTELVNPTQFTQQNLSSMDDVPFFFLFHVLLLATSRDSVAMAALSHDDKFLELKGYVDENEKAVTIAELFAKDPNRFDKYSRSFATPDGPIMFDFSKHRVTDASFEKLIALARSRGVEKMRDAMFSGEPINFTEGRAVLHVALRNRSNTSILVNGEDVMPGVNHVLEHMRTFTNAVIDGSWLGYTGKKITDVVNIGIGGSDLGPYMVTEALRHYQEGPDVHFVSNVDGTHIYEVTRKLNPETTLFIIASKTFTTQETITNAETAKEWFLKTAGDQAAVAKHFVALSTNEKKVVEFGIDPANMFEFWDWVGGRYSLWSAIGLSISLHIGFDNFEQLLAGAHAADLHFKQTPLDQNIPVIMAMLGILYINVYNAETHALLPYDQYLHRFAAYFQQGDMESNGKFVTRSGHRVDYATGPIIWGEPGTNGQHAFYQLIHQGTRLIPADFIAAVKTLNPIRNSLQQQILFANFVAQTEALMKGKTREEAEKELRDSGMNEQQIQHIVPHKVFEGNRPTTSIVLPVLTPSTLGSLIAFYEHKIFVQGVIWDINSYDQWGVELGKQLAKIVQPELTAEGVTTGHDASTNGIIAFFKHINKA</sequence>
<dbReference type="GO" id="GO:0006096">
    <property type="term" value="P:glycolytic process"/>
    <property type="evidence" value="ECO:0007669"/>
    <property type="project" value="UniProtKB-UniPathway"/>
</dbReference>
<evidence type="ECO:0000256" key="4">
    <source>
        <dbReference type="ARBA" id="ARBA00011952"/>
    </source>
</evidence>
<dbReference type="GO" id="GO:0097367">
    <property type="term" value="F:carbohydrate derivative binding"/>
    <property type="evidence" value="ECO:0007669"/>
    <property type="project" value="InterPro"/>
</dbReference>
<evidence type="ECO:0000256" key="2">
    <source>
        <dbReference type="ARBA" id="ARBA00006604"/>
    </source>
</evidence>
<dbReference type="Gene3D" id="1.10.1390.10">
    <property type="match status" value="1"/>
</dbReference>
<dbReference type="GO" id="GO:0005829">
    <property type="term" value="C:cytosol"/>
    <property type="evidence" value="ECO:0007669"/>
    <property type="project" value="TreeGrafter"/>
</dbReference>
<dbReference type="InterPro" id="IPR023096">
    <property type="entry name" value="G6P_Isomerase_C"/>
</dbReference>
<dbReference type="InterPro" id="IPR001619">
    <property type="entry name" value="Sec1-like"/>
</dbReference>